<dbReference type="EMBL" id="CALNXJ010000125">
    <property type="protein sequence ID" value="CAH3165898.1"/>
    <property type="molecule type" value="Genomic_DNA"/>
</dbReference>
<dbReference type="AlphaFoldDB" id="A0AAU9Y5D4"/>
<comment type="caution">
    <text evidence="1">The sequence shown here is derived from an EMBL/GenBank/DDBJ whole genome shotgun (WGS) entry which is preliminary data.</text>
</comment>
<protein>
    <submittedName>
        <fullName evidence="1">Uncharacterized protein</fullName>
    </submittedName>
</protein>
<keyword evidence="2" id="KW-1185">Reference proteome</keyword>
<accession>A0AAU9Y5D4</accession>
<evidence type="ECO:0000313" key="2">
    <source>
        <dbReference type="Proteomes" id="UP001159428"/>
    </source>
</evidence>
<name>A0AAU9Y5D4_9CNID</name>
<dbReference type="Proteomes" id="UP001159428">
    <property type="component" value="Unassembled WGS sequence"/>
</dbReference>
<sequence length="187" mass="21524">IQSKITESVICDSIDDHLDKVIKRNQWGFRKVMLISRKSFTGPLKPVKWGNKCLEYTDKLKSLKRISYLSTKKLESIYFKLIIPHINYCISVWGNCSTSPSETNEALHVKAARLIQRLPSSLEDHDVTKRGRTFAISVKRLALEIFQIMNFDGCLTLSHMFKQVNSLRKGKLIEMKTTTSEFGRQSL</sequence>
<reference evidence="1 2" key="1">
    <citation type="submission" date="2022-05" db="EMBL/GenBank/DDBJ databases">
        <authorList>
            <consortium name="Genoscope - CEA"/>
            <person name="William W."/>
        </authorList>
    </citation>
    <scope>NUCLEOTIDE SEQUENCE [LARGE SCALE GENOMIC DNA]</scope>
</reference>
<organism evidence="1 2">
    <name type="scientific">Pocillopora meandrina</name>
    <dbReference type="NCBI Taxonomy" id="46732"/>
    <lineage>
        <taxon>Eukaryota</taxon>
        <taxon>Metazoa</taxon>
        <taxon>Cnidaria</taxon>
        <taxon>Anthozoa</taxon>
        <taxon>Hexacorallia</taxon>
        <taxon>Scleractinia</taxon>
        <taxon>Astrocoeniina</taxon>
        <taxon>Pocilloporidae</taxon>
        <taxon>Pocillopora</taxon>
    </lineage>
</organism>
<proteinExistence type="predicted"/>
<evidence type="ECO:0000313" key="1">
    <source>
        <dbReference type="EMBL" id="CAH3165898.1"/>
    </source>
</evidence>
<gene>
    <name evidence="1" type="ORF">PMEA_00004415</name>
</gene>
<feature type="non-terminal residue" evidence="1">
    <location>
        <position position="1"/>
    </location>
</feature>